<dbReference type="OrthoDB" id="5862608at2759"/>
<accession>L8GSS6</accession>
<feature type="transmembrane region" description="Helical" evidence="7">
    <location>
        <begin position="35"/>
        <end position="55"/>
    </location>
</feature>
<feature type="transmembrane region" description="Helical" evidence="7">
    <location>
        <begin position="227"/>
        <end position="247"/>
    </location>
</feature>
<name>L8GSS6_ACACF</name>
<evidence type="ECO:0000256" key="6">
    <source>
        <dbReference type="SAM" id="MobiDB-lite"/>
    </source>
</evidence>
<dbReference type="EMBL" id="KB008025">
    <property type="protein sequence ID" value="ELR15633.1"/>
    <property type="molecule type" value="Genomic_DNA"/>
</dbReference>
<feature type="transmembrane region" description="Helical" evidence="7">
    <location>
        <begin position="110"/>
        <end position="133"/>
    </location>
</feature>
<feature type="transmembrane region" description="Helical" evidence="7">
    <location>
        <begin position="309"/>
        <end position="331"/>
    </location>
</feature>
<keyword evidence="9" id="KW-1185">Reference proteome</keyword>
<keyword evidence="5 7" id="KW-0472">Membrane</keyword>
<dbReference type="RefSeq" id="XP_004337646.1">
    <property type="nucleotide sequence ID" value="XM_004337598.1"/>
</dbReference>
<evidence type="ECO:0000313" key="9">
    <source>
        <dbReference type="Proteomes" id="UP000011083"/>
    </source>
</evidence>
<evidence type="ECO:0000313" key="8">
    <source>
        <dbReference type="EMBL" id="ELR15633.1"/>
    </source>
</evidence>
<evidence type="ECO:0000256" key="1">
    <source>
        <dbReference type="ARBA" id="ARBA00004141"/>
    </source>
</evidence>
<feature type="transmembrane region" description="Helical" evidence="7">
    <location>
        <begin position="365"/>
        <end position="382"/>
    </location>
</feature>
<dbReference type="PANTHER" id="PTHR12995:SF4">
    <property type="entry name" value="FI21814P1"/>
    <property type="match status" value="1"/>
</dbReference>
<evidence type="ECO:0000256" key="3">
    <source>
        <dbReference type="ARBA" id="ARBA00022692"/>
    </source>
</evidence>
<evidence type="ECO:0000256" key="5">
    <source>
        <dbReference type="ARBA" id="ARBA00023136"/>
    </source>
</evidence>
<keyword evidence="3 7" id="KW-0812">Transmembrane</keyword>
<dbReference type="KEGG" id="acan:ACA1_377370"/>
<organism evidence="8 9">
    <name type="scientific">Acanthamoeba castellanii (strain ATCC 30010 / Neff)</name>
    <dbReference type="NCBI Taxonomy" id="1257118"/>
    <lineage>
        <taxon>Eukaryota</taxon>
        <taxon>Amoebozoa</taxon>
        <taxon>Discosea</taxon>
        <taxon>Longamoebia</taxon>
        <taxon>Centramoebida</taxon>
        <taxon>Acanthamoebidae</taxon>
        <taxon>Acanthamoeba</taxon>
    </lineage>
</organism>
<dbReference type="GeneID" id="14916385"/>
<reference evidence="8 9" key="1">
    <citation type="journal article" date="2013" name="Genome Biol.">
        <title>Genome of Acanthamoeba castellanii highlights extensive lateral gene transfer and early evolution of tyrosine kinase signaling.</title>
        <authorList>
            <person name="Clarke M."/>
            <person name="Lohan A.J."/>
            <person name="Liu B."/>
            <person name="Lagkouvardos I."/>
            <person name="Roy S."/>
            <person name="Zafar N."/>
            <person name="Bertelli C."/>
            <person name="Schilde C."/>
            <person name="Kianianmomeni A."/>
            <person name="Burglin T.R."/>
            <person name="Frech C."/>
            <person name="Turcotte B."/>
            <person name="Kopec K.O."/>
            <person name="Synnott J.M."/>
            <person name="Choo C."/>
            <person name="Paponov I."/>
            <person name="Finkler A."/>
            <person name="Soon Heng Tan C."/>
            <person name="Hutchins A.P."/>
            <person name="Weinmeier T."/>
            <person name="Rattei T."/>
            <person name="Chu J.S."/>
            <person name="Gimenez G."/>
            <person name="Irimia M."/>
            <person name="Rigden D.J."/>
            <person name="Fitzpatrick D.A."/>
            <person name="Lorenzo-Morales J."/>
            <person name="Bateman A."/>
            <person name="Chiu C.H."/>
            <person name="Tang P."/>
            <person name="Hegemann P."/>
            <person name="Fromm H."/>
            <person name="Raoult D."/>
            <person name="Greub G."/>
            <person name="Miranda-Saavedra D."/>
            <person name="Chen N."/>
            <person name="Nash P."/>
            <person name="Ginger M.L."/>
            <person name="Horn M."/>
            <person name="Schaap P."/>
            <person name="Caler L."/>
            <person name="Loftus B."/>
        </authorList>
    </citation>
    <scope>NUCLEOTIDE SEQUENCE [LARGE SCALE GENOMIC DNA]</scope>
    <source>
        <strain evidence="8 9">Neff</strain>
    </source>
</reference>
<dbReference type="GO" id="GO:0016020">
    <property type="term" value="C:membrane"/>
    <property type="evidence" value="ECO:0007669"/>
    <property type="project" value="UniProtKB-SubCell"/>
</dbReference>
<feature type="region of interest" description="Disordered" evidence="6">
    <location>
        <begin position="259"/>
        <end position="286"/>
    </location>
</feature>
<keyword evidence="4 7" id="KW-1133">Transmembrane helix</keyword>
<feature type="transmembrane region" description="Helical" evidence="7">
    <location>
        <begin position="338"/>
        <end position="359"/>
    </location>
</feature>
<comment type="similarity">
    <text evidence="2">Belongs to the TMEM39 family.</text>
</comment>
<dbReference type="VEuPathDB" id="AmoebaDB:ACA1_377370"/>
<evidence type="ECO:0000256" key="4">
    <source>
        <dbReference type="ARBA" id="ARBA00022989"/>
    </source>
</evidence>
<protein>
    <submittedName>
        <fullName evidence="8">Uncharacterized protein</fullName>
    </submittedName>
</protein>
<dbReference type="Pfam" id="PF10271">
    <property type="entry name" value="Tmp39"/>
    <property type="match status" value="1"/>
</dbReference>
<feature type="transmembrane region" description="Helical" evidence="7">
    <location>
        <begin position="75"/>
        <end position="94"/>
    </location>
</feature>
<gene>
    <name evidence="8" type="ORF">ACA1_377370</name>
</gene>
<dbReference type="Proteomes" id="UP000011083">
    <property type="component" value="Unassembled WGS sequence"/>
</dbReference>
<proteinExistence type="inferred from homology"/>
<dbReference type="InterPro" id="IPR019397">
    <property type="entry name" value="Uncharacterised_TMEM39"/>
</dbReference>
<sequence>MHDSGTISQFYSPFSSVARPSVYDLDEMLRKIEQLHAPVGQASIHFELMLFLYLFLHTVLQNFNIYRTNFYNYNFYLLFLTVIVLLKRVLLGYWKQVRWHSPSRLSSPQIYLNLIIIAVIVSNSVYLFFQLFLKHPFKNFLFLVYPCVPLHTPCYGLAWRGTKKKKHEGKSSKHSCYYGRDAEEATEWFVDRLKGVAYSSLECGYFAGFLPLKFLQHDYLYFDSVRCAIIVLYITLNSFVMLFAHLLCTSFHEFEEESEGNGHAESDSDESTSKPHSKSTRDDERVGTWSREAGPYERGVVVRHRGKHYVAIAALNSAQPGLYLPWLIYVLFGRPERVHTIVILAQSVVVLSQLCLLLNSSAWSTYAVMLGCSYGVLYYCIATRRANLPLASGLQPGEWLPRPLAAKLKLKPKPKPQ</sequence>
<evidence type="ECO:0000256" key="7">
    <source>
        <dbReference type="SAM" id="Phobius"/>
    </source>
</evidence>
<dbReference type="PANTHER" id="PTHR12995">
    <property type="entry name" value="FI21814P1"/>
    <property type="match status" value="1"/>
</dbReference>
<evidence type="ECO:0000256" key="2">
    <source>
        <dbReference type="ARBA" id="ARBA00010737"/>
    </source>
</evidence>
<comment type="subcellular location">
    <subcellularLocation>
        <location evidence="1">Membrane</location>
        <topology evidence="1">Multi-pass membrane protein</topology>
    </subcellularLocation>
</comment>
<dbReference type="AlphaFoldDB" id="L8GSS6"/>